<feature type="transmembrane region" description="Helical" evidence="5">
    <location>
        <begin position="61"/>
        <end position="82"/>
    </location>
</feature>
<dbReference type="InterPro" id="IPR036259">
    <property type="entry name" value="MFS_trans_sf"/>
</dbReference>
<dbReference type="GO" id="GO:0005886">
    <property type="term" value="C:plasma membrane"/>
    <property type="evidence" value="ECO:0007669"/>
    <property type="project" value="UniProtKB-SubCell"/>
</dbReference>
<keyword evidence="4 5" id="KW-0472">Membrane</keyword>
<reference evidence="7 8" key="1">
    <citation type="journal article" date="2020" name="Front. Microbiol.">
        <title>Single-cell genomics of novel Actinobacteria with the Wood-Ljungdahl pathway discovered in a serpentinizing system.</title>
        <authorList>
            <person name="Merino N."/>
            <person name="Kawai M."/>
            <person name="Boyd E.S."/>
            <person name="Colman D.R."/>
            <person name="McGlynn S.E."/>
            <person name="Nealson K.H."/>
            <person name="Kurokawa K."/>
            <person name="Hongoh Y."/>
        </authorList>
    </citation>
    <scope>NUCLEOTIDE SEQUENCE [LARGE SCALE GENOMIC DNA]</scope>
    <source>
        <strain evidence="7 8">S42</strain>
    </source>
</reference>
<dbReference type="Gene3D" id="1.20.1250.20">
    <property type="entry name" value="MFS general substrate transporter like domains"/>
    <property type="match status" value="2"/>
</dbReference>
<feature type="transmembrane region" description="Helical" evidence="5">
    <location>
        <begin position="376"/>
        <end position="396"/>
    </location>
</feature>
<protein>
    <recommendedName>
        <fullName evidence="6">Major facilitator superfamily (MFS) profile domain-containing protein</fullName>
    </recommendedName>
</protein>
<feature type="transmembrane region" description="Helical" evidence="5">
    <location>
        <begin position="247"/>
        <end position="273"/>
    </location>
</feature>
<evidence type="ECO:0000256" key="3">
    <source>
        <dbReference type="ARBA" id="ARBA00022989"/>
    </source>
</evidence>
<feature type="transmembrane region" description="Helical" evidence="5">
    <location>
        <begin position="342"/>
        <end position="369"/>
    </location>
</feature>
<feature type="transmembrane region" description="Helical" evidence="5">
    <location>
        <begin position="91"/>
        <end position="109"/>
    </location>
</feature>
<evidence type="ECO:0000256" key="5">
    <source>
        <dbReference type="SAM" id="Phobius"/>
    </source>
</evidence>
<feature type="transmembrane region" description="Helical" evidence="5">
    <location>
        <begin position="279"/>
        <end position="297"/>
    </location>
</feature>
<dbReference type="InterPro" id="IPR020846">
    <property type="entry name" value="MFS_dom"/>
</dbReference>
<organism evidence="7 8">
    <name type="scientific">Candidatus Hakubella thermalkaliphila</name>
    <dbReference type="NCBI Taxonomy" id="2754717"/>
    <lineage>
        <taxon>Bacteria</taxon>
        <taxon>Bacillati</taxon>
        <taxon>Actinomycetota</taxon>
        <taxon>Actinomycetota incertae sedis</taxon>
        <taxon>Candidatus Hakubellales</taxon>
        <taxon>Candidatus Hakubellaceae</taxon>
        <taxon>Candidatus Hakubella</taxon>
    </lineage>
</organism>
<dbReference type="InterPro" id="IPR050327">
    <property type="entry name" value="Proton-linked_MCT"/>
</dbReference>
<comment type="caution">
    <text evidence="7">The sequence shown here is derived from an EMBL/GenBank/DDBJ whole genome shotgun (WGS) entry which is preliminary data.</text>
</comment>
<dbReference type="AlphaFoldDB" id="A0A6V8PJ72"/>
<dbReference type="EMBL" id="BLSA01000127">
    <property type="protein sequence ID" value="GFP32679.1"/>
    <property type="molecule type" value="Genomic_DNA"/>
</dbReference>
<sequence>MSNSQNFASPPRWLGVDLVKNRWIFPFLGLFTTLMGGAAYAFSVFIMPLEAEFGWVRADTVLAFSVCMFCFGFLMGAGGYFVDKYGPKKPFVVGAALMVVSQVLSSQIASLTGLVLTYGVILGIGIGITYTSATIALTSRWYPEREKRSLMIGVAVVGFGLGAVVAAPLWAAGIAAYGWRTTYILTGGVFAVVLGIIATIIQFPPSNYQFSADKGWQPLAGGAVTQKQAVAVNPEDLTLADAVKNGLFWFTGISFFLTIFGGLMAVSQLAAFAGAAPPVGIGLAPLITATVIQAKAVNNGLGRPVWGWVAGKIGPKNALISVALFMALSLYVLSISESRAMVTLGAALVGLSFGGALALNPVIAAFMFGASYIARIYGWIFFMGFGFGGFFGPRVGGLLFTATGSYDAPFLLAAGLAITSAVLSALIFPAKGKEKQRRSQKLVKADSSA</sequence>
<dbReference type="InterPro" id="IPR011701">
    <property type="entry name" value="MFS"/>
</dbReference>
<gene>
    <name evidence="7" type="ORF">HKBW3S42_00985</name>
</gene>
<evidence type="ECO:0000313" key="8">
    <source>
        <dbReference type="Proteomes" id="UP000568877"/>
    </source>
</evidence>
<evidence type="ECO:0000256" key="2">
    <source>
        <dbReference type="ARBA" id="ARBA00022692"/>
    </source>
</evidence>
<feature type="transmembrane region" description="Helical" evidence="5">
    <location>
        <begin position="150"/>
        <end position="177"/>
    </location>
</feature>
<dbReference type="PANTHER" id="PTHR11360">
    <property type="entry name" value="MONOCARBOXYLATE TRANSPORTER"/>
    <property type="match status" value="1"/>
</dbReference>
<accession>A0A6V8PJ72</accession>
<evidence type="ECO:0000313" key="7">
    <source>
        <dbReference type="EMBL" id="GFP32679.1"/>
    </source>
</evidence>
<feature type="transmembrane region" description="Helical" evidence="5">
    <location>
        <begin position="183"/>
        <end position="201"/>
    </location>
</feature>
<dbReference type="Pfam" id="PF07690">
    <property type="entry name" value="MFS_1"/>
    <property type="match status" value="1"/>
</dbReference>
<dbReference type="Proteomes" id="UP000568877">
    <property type="component" value="Unassembled WGS sequence"/>
</dbReference>
<dbReference type="PROSITE" id="PS50850">
    <property type="entry name" value="MFS"/>
    <property type="match status" value="1"/>
</dbReference>
<keyword evidence="2 5" id="KW-0812">Transmembrane</keyword>
<name>A0A6V8PJ72_9ACTN</name>
<dbReference type="SUPFAM" id="SSF103473">
    <property type="entry name" value="MFS general substrate transporter"/>
    <property type="match status" value="1"/>
</dbReference>
<evidence type="ECO:0000256" key="1">
    <source>
        <dbReference type="ARBA" id="ARBA00004651"/>
    </source>
</evidence>
<feature type="transmembrane region" description="Helical" evidence="5">
    <location>
        <begin position="115"/>
        <end position="138"/>
    </location>
</feature>
<evidence type="ECO:0000256" key="4">
    <source>
        <dbReference type="ARBA" id="ARBA00023136"/>
    </source>
</evidence>
<feature type="transmembrane region" description="Helical" evidence="5">
    <location>
        <begin position="23"/>
        <end position="49"/>
    </location>
</feature>
<feature type="domain" description="Major facilitator superfamily (MFS) profile" evidence="6">
    <location>
        <begin position="22"/>
        <end position="432"/>
    </location>
</feature>
<dbReference type="GO" id="GO:0022857">
    <property type="term" value="F:transmembrane transporter activity"/>
    <property type="evidence" value="ECO:0007669"/>
    <property type="project" value="InterPro"/>
</dbReference>
<keyword evidence="3 5" id="KW-1133">Transmembrane helix</keyword>
<feature type="transmembrane region" description="Helical" evidence="5">
    <location>
        <begin position="408"/>
        <end position="428"/>
    </location>
</feature>
<proteinExistence type="predicted"/>
<comment type="subcellular location">
    <subcellularLocation>
        <location evidence="1">Cell membrane</location>
        <topology evidence="1">Multi-pass membrane protein</topology>
    </subcellularLocation>
</comment>
<evidence type="ECO:0000259" key="6">
    <source>
        <dbReference type="PROSITE" id="PS50850"/>
    </source>
</evidence>